<gene>
    <name evidence="2" type="ORF">SAMN04487904_11322</name>
</gene>
<sequence length="139" mass="15228">MSLLQDLAARMAAAHAALPAEHLHRARRVLAEVAERVATLSRTSQDHSLTHAYTGLAEAGREAEAAAECLTRAAEHLVAYLADPAGIPFPRDQEPATQRRTHDRSPSDTGPVLPPTRRFLAGTSHPTQSNYRHSDHHHR</sequence>
<name>A0A1I7BW80_9ACTN</name>
<dbReference type="AlphaFoldDB" id="A0A1I7BW80"/>
<evidence type="ECO:0000313" key="3">
    <source>
        <dbReference type="Proteomes" id="UP000199165"/>
    </source>
</evidence>
<evidence type="ECO:0000313" key="2">
    <source>
        <dbReference type="EMBL" id="SFT91452.1"/>
    </source>
</evidence>
<dbReference type="Proteomes" id="UP000199165">
    <property type="component" value="Unassembled WGS sequence"/>
</dbReference>
<dbReference type="RefSeq" id="WP_139235269.1">
    <property type="nucleotide sequence ID" value="NZ_FPAT01000013.1"/>
</dbReference>
<dbReference type="EMBL" id="FPAT01000013">
    <property type="protein sequence ID" value="SFT91452.1"/>
    <property type="molecule type" value="Genomic_DNA"/>
</dbReference>
<reference evidence="3" key="1">
    <citation type="submission" date="2016-10" db="EMBL/GenBank/DDBJ databases">
        <authorList>
            <person name="Varghese N."/>
            <person name="Submissions S."/>
        </authorList>
    </citation>
    <scope>NUCLEOTIDE SEQUENCE [LARGE SCALE GENOMIC DNA]</scope>
    <source>
        <strain evidence="3">DSM 45501</strain>
    </source>
</reference>
<dbReference type="STRING" id="995060.SAMN04487904_11322"/>
<proteinExistence type="predicted"/>
<protein>
    <submittedName>
        <fullName evidence="2">Uncharacterized protein</fullName>
    </submittedName>
</protein>
<keyword evidence="3" id="KW-1185">Reference proteome</keyword>
<evidence type="ECO:0000256" key="1">
    <source>
        <dbReference type="SAM" id="MobiDB-lite"/>
    </source>
</evidence>
<organism evidence="2 3">
    <name type="scientific">Actinopolyspora righensis</name>
    <dbReference type="NCBI Taxonomy" id="995060"/>
    <lineage>
        <taxon>Bacteria</taxon>
        <taxon>Bacillati</taxon>
        <taxon>Actinomycetota</taxon>
        <taxon>Actinomycetes</taxon>
        <taxon>Actinopolysporales</taxon>
        <taxon>Actinopolysporaceae</taxon>
        <taxon>Actinopolyspora</taxon>
        <taxon>Actinopolyspora alba group</taxon>
    </lineage>
</organism>
<accession>A0A1I7BW80</accession>
<feature type="region of interest" description="Disordered" evidence="1">
    <location>
        <begin position="84"/>
        <end position="139"/>
    </location>
</feature>